<evidence type="ECO:0000256" key="3">
    <source>
        <dbReference type="ARBA" id="ARBA00022723"/>
    </source>
</evidence>
<evidence type="ECO:0000256" key="6">
    <source>
        <dbReference type="ARBA" id="ARBA00048348"/>
    </source>
</evidence>
<dbReference type="PANTHER" id="PTHR18952">
    <property type="entry name" value="CARBONIC ANHYDRASE"/>
    <property type="match status" value="1"/>
</dbReference>
<dbReference type="PROSITE" id="PS51144">
    <property type="entry name" value="ALPHA_CA_2"/>
    <property type="match status" value="1"/>
</dbReference>
<keyword evidence="7" id="KW-0732">Signal</keyword>
<dbReference type="WBParaSite" id="TREG1_124620.1">
    <property type="protein sequence ID" value="TREG1_124620.1"/>
    <property type="gene ID" value="TREG1_124620"/>
</dbReference>
<evidence type="ECO:0000313" key="9">
    <source>
        <dbReference type="Proteomes" id="UP000050795"/>
    </source>
</evidence>
<dbReference type="SMART" id="SM01057">
    <property type="entry name" value="Carb_anhydrase"/>
    <property type="match status" value="1"/>
</dbReference>
<feature type="domain" description="Alpha-carbonic anhydrase" evidence="8">
    <location>
        <begin position="26"/>
        <end position="302"/>
    </location>
</feature>
<dbReference type="Proteomes" id="UP000050795">
    <property type="component" value="Unassembled WGS sequence"/>
</dbReference>
<evidence type="ECO:0000256" key="5">
    <source>
        <dbReference type="ARBA" id="ARBA00023239"/>
    </source>
</evidence>
<keyword evidence="5" id="KW-0456">Lyase</keyword>
<organism evidence="9 10">
    <name type="scientific">Trichobilharzia regenti</name>
    <name type="common">Nasal bird schistosome</name>
    <dbReference type="NCBI Taxonomy" id="157069"/>
    <lineage>
        <taxon>Eukaryota</taxon>
        <taxon>Metazoa</taxon>
        <taxon>Spiralia</taxon>
        <taxon>Lophotrochozoa</taxon>
        <taxon>Platyhelminthes</taxon>
        <taxon>Trematoda</taxon>
        <taxon>Digenea</taxon>
        <taxon>Strigeidida</taxon>
        <taxon>Schistosomatoidea</taxon>
        <taxon>Schistosomatidae</taxon>
        <taxon>Trichobilharzia</taxon>
    </lineage>
</organism>
<sequence>MVVVNRVMNVIIYWMMIAGVSSSPATQWSYTNHETGPKTWPKNFKRMCAGHFQSPISLMSSRAFYLSELKAIKIYRRKTAPTSNNVVRNNGHSVVIDFPADTWFVSFDETFDHSYEVSQMHFHWGSHDDLGAEHILDGRKYPMEAHIIAFWKVMYPTLKEAMDRPGGLAVLGVLHDVHDTITSTESQMSKYGNLSEQLRSSLSPGISQSIPEFNLSNILSNISTDSYFRYQGSLTTPPCTENVLWTVFTDTVAVRSSEINLFRSLLYPSYEAMKNMANNFRPVQALNPTGNVLFYRVVYRASATDLDPPSFHYISAALFGIFSYKYM</sequence>
<dbReference type="GO" id="GO:0005886">
    <property type="term" value="C:plasma membrane"/>
    <property type="evidence" value="ECO:0007669"/>
    <property type="project" value="TreeGrafter"/>
</dbReference>
<dbReference type="GO" id="GO:0008270">
    <property type="term" value="F:zinc ion binding"/>
    <property type="evidence" value="ECO:0007669"/>
    <property type="project" value="InterPro"/>
</dbReference>
<name>A0AA85J417_TRIRE</name>
<keyword evidence="3" id="KW-0479">Metal-binding</keyword>
<evidence type="ECO:0000256" key="4">
    <source>
        <dbReference type="ARBA" id="ARBA00022833"/>
    </source>
</evidence>
<reference evidence="10" key="2">
    <citation type="submission" date="2023-11" db="UniProtKB">
        <authorList>
            <consortium name="WormBaseParasite"/>
        </authorList>
    </citation>
    <scope>IDENTIFICATION</scope>
</reference>
<keyword evidence="9" id="KW-1185">Reference proteome</keyword>
<evidence type="ECO:0000313" key="10">
    <source>
        <dbReference type="WBParaSite" id="TREG1_124620.1"/>
    </source>
</evidence>
<reference evidence="9" key="1">
    <citation type="submission" date="2022-06" db="EMBL/GenBank/DDBJ databases">
        <authorList>
            <person name="Berger JAMES D."/>
            <person name="Berger JAMES D."/>
        </authorList>
    </citation>
    <scope>NUCLEOTIDE SEQUENCE [LARGE SCALE GENOMIC DNA]</scope>
</reference>
<accession>A0AA85J417</accession>
<dbReference type="InterPro" id="IPR023561">
    <property type="entry name" value="Carbonic_anhydrase_a-class"/>
</dbReference>
<dbReference type="EC" id="4.2.1.1" evidence="2"/>
<comment type="catalytic activity">
    <reaction evidence="6">
        <text>hydrogencarbonate + H(+) = CO2 + H2O</text>
        <dbReference type="Rhea" id="RHEA:10748"/>
        <dbReference type="ChEBI" id="CHEBI:15377"/>
        <dbReference type="ChEBI" id="CHEBI:15378"/>
        <dbReference type="ChEBI" id="CHEBI:16526"/>
        <dbReference type="ChEBI" id="CHEBI:17544"/>
        <dbReference type="EC" id="4.2.1.1"/>
    </reaction>
</comment>
<dbReference type="Pfam" id="PF00194">
    <property type="entry name" value="Carb_anhydrase"/>
    <property type="match status" value="1"/>
</dbReference>
<dbReference type="InterPro" id="IPR001148">
    <property type="entry name" value="CA_dom"/>
</dbReference>
<evidence type="ECO:0000259" key="8">
    <source>
        <dbReference type="PROSITE" id="PS51144"/>
    </source>
</evidence>
<proteinExistence type="inferred from homology"/>
<dbReference type="SUPFAM" id="SSF51069">
    <property type="entry name" value="Carbonic anhydrase"/>
    <property type="match status" value="1"/>
</dbReference>
<evidence type="ECO:0000256" key="2">
    <source>
        <dbReference type="ARBA" id="ARBA00012925"/>
    </source>
</evidence>
<protein>
    <recommendedName>
        <fullName evidence="2">carbonic anhydrase</fullName>
        <ecNumber evidence="2">4.2.1.1</ecNumber>
    </recommendedName>
</protein>
<evidence type="ECO:0000256" key="7">
    <source>
        <dbReference type="SAM" id="SignalP"/>
    </source>
</evidence>
<comment type="similarity">
    <text evidence="1">Belongs to the alpha-carbonic anhydrase family.</text>
</comment>
<dbReference type="Gene3D" id="3.10.200.10">
    <property type="entry name" value="Alpha carbonic anhydrase"/>
    <property type="match status" value="1"/>
</dbReference>
<dbReference type="AlphaFoldDB" id="A0AA85J417"/>
<evidence type="ECO:0000256" key="1">
    <source>
        <dbReference type="ARBA" id="ARBA00010718"/>
    </source>
</evidence>
<dbReference type="CDD" id="cd00326">
    <property type="entry name" value="alpha_CA"/>
    <property type="match status" value="1"/>
</dbReference>
<feature type="chain" id="PRO_5041646212" description="carbonic anhydrase" evidence="7">
    <location>
        <begin position="23"/>
        <end position="327"/>
    </location>
</feature>
<dbReference type="PANTHER" id="PTHR18952:SF265">
    <property type="entry name" value="CARBONIC ANHYDRASE"/>
    <property type="match status" value="1"/>
</dbReference>
<keyword evidence="4" id="KW-0862">Zinc</keyword>
<dbReference type="InterPro" id="IPR036398">
    <property type="entry name" value="CA_dom_sf"/>
</dbReference>
<dbReference type="GO" id="GO:0004089">
    <property type="term" value="F:carbonate dehydratase activity"/>
    <property type="evidence" value="ECO:0007669"/>
    <property type="project" value="UniProtKB-EC"/>
</dbReference>
<feature type="signal peptide" evidence="7">
    <location>
        <begin position="1"/>
        <end position="22"/>
    </location>
</feature>